<dbReference type="PANTHER" id="PTHR34047">
    <property type="entry name" value="NUCLEAR INTRON MATURASE 1, MITOCHONDRIAL-RELATED"/>
    <property type="match status" value="1"/>
</dbReference>
<dbReference type="InterPro" id="IPR002711">
    <property type="entry name" value="HNH"/>
</dbReference>
<dbReference type="NCBIfam" id="TIGR04416">
    <property type="entry name" value="group_II_RT_mat"/>
    <property type="match status" value="1"/>
</dbReference>
<dbReference type="PROSITE" id="PS50878">
    <property type="entry name" value="RT_POL"/>
    <property type="match status" value="1"/>
</dbReference>
<organism evidence="3 4">
    <name type="scientific">Deinococcus aluminii</name>
    <dbReference type="NCBI Taxonomy" id="1656885"/>
    <lineage>
        <taxon>Bacteria</taxon>
        <taxon>Thermotogati</taxon>
        <taxon>Deinococcota</taxon>
        <taxon>Deinococci</taxon>
        <taxon>Deinococcales</taxon>
        <taxon>Deinococcaceae</taxon>
        <taxon>Deinococcus</taxon>
    </lineage>
</organism>
<evidence type="ECO:0000256" key="1">
    <source>
        <dbReference type="SAM" id="MobiDB-lite"/>
    </source>
</evidence>
<feature type="domain" description="Reverse transcriptase" evidence="2">
    <location>
        <begin position="93"/>
        <end position="329"/>
    </location>
</feature>
<dbReference type="Proteomes" id="UP001404956">
    <property type="component" value="Unassembled WGS sequence"/>
</dbReference>
<sequence>MQFTANRAKEPTDWNAINWREQHRKVNNLRKRLFRATREGDHRKVRSLQKLLLRSRANTLLSVRRVTQNNAGKNTPGVDKVLVKTPKARGELVDALMTLQPWRVRPTRRVHIPKKNGKTRPLGIPTIQDRCLQARVKTALEPEWEAKFEGSSYGFRPGRGCHDALLDIWLTVSKGRKVWVLDADIRGAFDHIDHEHLLNAIGAFPARELVKQWLKAGFEEDGLRQDTVMGTPQGGVISPLLANIALHGMEDCLGVRYLQKKEGPTRHPQSVAVVRYADDFVVLADERSKVEDARKKLEAWLGIRGLSLSEEKTRIVHLREGFDFLGFNIRQFPTSKRKKGLIVLTKPSKAAVKAIRGRLGEEWRKLAGTNAKTVVERINPIILGWANYFRVGASTTTFRALDDYNTRRAIRWTKRTHPNKSKKWRLARYFGRFNSQHSGNRWVFGDWTTGKHVKKLAWTGIQRHRKVRGTASPDDPTLAEYWKERRTREGKMLLSLSRLAHQQRYTCPVCGDALLNGEELHRHHYITDRNDVERHKTQNLQLVHLMCHQQVHAPGNKPARAKRLLRMAKGLLEPDDGKLSRPVLRGEGDQQ</sequence>
<reference evidence="3 4" key="1">
    <citation type="submission" date="2024-02" db="EMBL/GenBank/DDBJ databases">
        <title>Deinococcus aluminii NBRC 112889.</title>
        <authorList>
            <person name="Ichikawa N."/>
            <person name="Katano-Makiyama Y."/>
            <person name="Hidaka K."/>
        </authorList>
    </citation>
    <scope>NUCLEOTIDE SEQUENCE [LARGE SCALE GENOMIC DNA]</scope>
    <source>
        <strain evidence="3 4">NBRC 112889</strain>
    </source>
</reference>
<dbReference type="InterPro" id="IPR013597">
    <property type="entry name" value="Mat_intron_G2"/>
</dbReference>
<keyword evidence="4" id="KW-1185">Reference proteome</keyword>
<feature type="region of interest" description="Disordered" evidence="1">
    <location>
        <begin position="572"/>
        <end position="591"/>
    </location>
</feature>
<accession>A0ABP9X9V3</accession>
<gene>
    <name evidence="3" type="ORF">Dalu01_00523</name>
</gene>
<name>A0ABP9X9V3_9DEIO</name>
<evidence type="ECO:0000313" key="3">
    <source>
        <dbReference type="EMBL" id="GAA5532145.1"/>
    </source>
</evidence>
<dbReference type="InterPro" id="IPR030931">
    <property type="entry name" value="Group_II_RT_mat"/>
</dbReference>
<dbReference type="InterPro" id="IPR000477">
    <property type="entry name" value="RT_dom"/>
</dbReference>
<proteinExistence type="predicted"/>
<dbReference type="InterPro" id="IPR043502">
    <property type="entry name" value="DNA/RNA_pol_sf"/>
</dbReference>
<dbReference type="Pfam" id="PF00078">
    <property type="entry name" value="RVT_1"/>
    <property type="match status" value="1"/>
</dbReference>
<dbReference type="InterPro" id="IPR051083">
    <property type="entry name" value="GrpII_Intron_Splice-Mob/Def"/>
</dbReference>
<dbReference type="CDD" id="cd00085">
    <property type="entry name" value="HNHc"/>
    <property type="match status" value="1"/>
</dbReference>
<dbReference type="InterPro" id="IPR025960">
    <property type="entry name" value="RVT_N"/>
</dbReference>
<dbReference type="SUPFAM" id="SSF56672">
    <property type="entry name" value="DNA/RNA polymerases"/>
    <property type="match status" value="1"/>
</dbReference>
<dbReference type="RefSeq" id="WP_345450957.1">
    <property type="nucleotide sequence ID" value="NZ_BAABRV010000001.1"/>
</dbReference>
<dbReference type="CDD" id="cd01651">
    <property type="entry name" value="RT_G2_intron"/>
    <property type="match status" value="1"/>
</dbReference>
<dbReference type="Pfam" id="PF01844">
    <property type="entry name" value="HNH"/>
    <property type="match status" value="1"/>
</dbReference>
<comment type="caution">
    <text evidence="3">The sequence shown here is derived from an EMBL/GenBank/DDBJ whole genome shotgun (WGS) entry which is preliminary data.</text>
</comment>
<dbReference type="PANTHER" id="PTHR34047:SF10">
    <property type="entry name" value="GROUP II INTRON-ASSOCIATED OPEN READING FRAME"/>
    <property type="match status" value="1"/>
</dbReference>
<dbReference type="InterPro" id="IPR003615">
    <property type="entry name" value="HNH_nuc"/>
</dbReference>
<protein>
    <recommendedName>
        <fullName evidence="2">Reverse transcriptase domain-containing protein</fullName>
    </recommendedName>
</protein>
<dbReference type="EMBL" id="BAABRV010000001">
    <property type="protein sequence ID" value="GAA5532145.1"/>
    <property type="molecule type" value="Genomic_DNA"/>
</dbReference>
<feature type="compositionally biased region" description="Basic and acidic residues" evidence="1">
    <location>
        <begin position="575"/>
        <end position="591"/>
    </location>
</feature>
<dbReference type="Gene3D" id="1.10.30.50">
    <property type="match status" value="1"/>
</dbReference>
<evidence type="ECO:0000259" key="2">
    <source>
        <dbReference type="PROSITE" id="PS50878"/>
    </source>
</evidence>
<dbReference type="Pfam" id="PF08388">
    <property type="entry name" value="GIIM"/>
    <property type="match status" value="1"/>
</dbReference>
<evidence type="ECO:0000313" key="4">
    <source>
        <dbReference type="Proteomes" id="UP001404956"/>
    </source>
</evidence>
<dbReference type="Pfam" id="PF13655">
    <property type="entry name" value="RVT_N"/>
    <property type="match status" value="1"/>
</dbReference>